<evidence type="ECO:0000313" key="3">
    <source>
        <dbReference type="Proteomes" id="UP000027135"/>
    </source>
</evidence>
<sequence length="113" mass="13478">MYFDVFDQINNIYMCMGDNEHTLELRLWTSRITTDDLIACMQEIVAQQHPPENIWRKPNGKQPTHRNYPDYVDKLSLPPPPDHSPFVICIYQVPAEEEEVRRHDRRRVIALPY</sequence>
<feature type="region of interest" description="Disordered" evidence="1">
    <location>
        <begin position="51"/>
        <end position="72"/>
    </location>
</feature>
<dbReference type="EMBL" id="KK852411">
    <property type="protein sequence ID" value="KDR24453.1"/>
    <property type="molecule type" value="Genomic_DNA"/>
</dbReference>
<accession>A0A067RN18</accession>
<dbReference type="InParanoid" id="A0A067RN18"/>
<name>A0A067RN18_ZOONE</name>
<keyword evidence="3" id="KW-1185">Reference proteome</keyword>
<gene>
    <name evidence="2" type="ORF">L798_00103</name>
</gene>
<evidence type="ECO:0000313" key="2">
    <source>
        <dbReference type="EMBL" id="KDR24453.1"/>
    </source>
</evidence>
<protein>
    <submittedName>
        <fullName evidence="2">Uncharacterized protein</fullName>
    </submittedName>
</protein>
<dbReference type="Proteomes" id="UP000027135">
    <property type="component" value="Unassembled WGS sequence"/>
</dbReference>
<reference evidence="2 3" key="1">
    <citation type="journal article" date="2014" name="Nat. Commun.">
        <title>Molecular traces of alternative social organization in a termite genome.</title>
        <authorList>
            <person name="Terrapon N."/>
            <person name="Li C."/>
            <person name="Robertson H.M."/>
            <person name="Ji L."/>
            <person name="Meng X."/>
            <person name="Booth W."/>
            <person name="Chen Z."/>
            <person name="Childers C.P."/>
            <person name="Glastad K.M."/>
            <person name="Gokhale K."/>
            <person name="Gowin J."/>
            <person name="Gronenberg W."/>
            <person name="Hermansen R.A."/>
            <person name="Hu H."/>
            <person name="Hunt B.G."/>
            <person name="Huylmans A.K."/>
            <person name="Khalil S.M."/>
            <person name="Mitchell R.D."/>
            <person name="Munoz-Torres M.C."/>
            <person name="Mustard J.A."/>
            <person name="Pan H."/>
            <person name="Reese J.T."/>
            <person name="Scharf M.E."/>
            <person name="Sun F."/>
            <person name="Vogel H."/>
            <person name="Xiao J."/>
            <person name="Yang W."/>
            <person name="Yang Z."/>
            <person name="Yang Z."/>
            <person name="Zhou J."/>
            <person name="Zhu J."/>
            <person name="Brent C.S."/>
            <person name="Elsik C.G."/>
            <person name="Goodisman M.A."/>
            <person name="Liberles D.A."/>
            <person name="Roe R.M."/>
            <person name="Vargo E.L."/>
            <person name="Vilcinskas A."/>
            <person name="Wang J."/>
            <person name="Bornberg-Bauer E."/>
            <person name="Korb J."/>
            <person name="Zhang G."/>
            <person name="Liebig J."/>
        </authorList>
    </citation>
    <scope>NUCLEOTIDE SEQUENCE [LARGE SCALE GENOMIC DNA]</scope>
    <source>
        <tissue evidence="2">Whole organism</tissue>
    </source>
</reference>
<proteinExistence type="predicted"/>
<dbReference type="AlphaFoldDB" id="A0A067RN18"/>
<organism evidence="2 3">
    <name type="scientific">Zootermopsis nevadensis</name>
    <name type="common">Dampwood termite</name>
    <dbReference type="NCBI Taxonomy" id="136037"/>
    <lineage>
        <taxon>Eukaryota</taxon>
        <taxon>Metazoa</taxon>
        <taxon>Ecdysozoa</taxon>
        <taxon>Arthropoda</taxon>
        <taxon>Hexapoda</taxon>
        <taxon>Insecta</taxon>
        <taxon>Pterygota</taxon>
        <taxon>Neoptera</taxon>
        <taxon>Polyneoptera</taxon>
        <taxon>Dictyoptera</taxon>
        <taxon>Blattodea</taxon>
        <taxon>Blattoidea</taxon>
        <taxon>Termitoidae</taxon>
        <taxon>Termopsidae</taxon>
        <taxon>Zootermopsis</taxon>
    </lineage>
</organism>
<evidence type="ECO:0000256" key="1">
    <source>
        <dbReference type="SAM" id="MobiDB-lite"/>
    </source>
</evidence>